<dbReference type="Gene3D" id="3.40.50.2300">
    <property type="match status" value="1"/>
</dbReference>
<sequence length="566" mass="62538">MKVLLVEDSDADARLVREMLRETQRSNVDLVHAWKLGEALNLLRSESFDVVLLDLGLPDVMGLDALAPVQAAVPDIPIVVLSGHNDDTLALQAVQNGAQDYLMKGEGDGALLTRALRYAVERKRTEQHIHHLAHHDGLTNLPNRRLLMDRLEHSLAMMRRANRLLAVVFMDLDHFKPVNDTFGHSVGDQALLEVASRLRACVRESDTVARIGGDEFTVLLPDVSSVDDVQRFANKLMHAISPPMSIGGRQISVSASMGISLFPWDGDNAEVLLRCADAAMYQAKQQGSEAALFYSGSPHQPMPERLHVMQGLRRAVEQDEFVLHYQPRVDAGDWTVCGVETLVRWNHPELGLLYPSRFIPLAEEMGMIVPIGEWVLHHACRQVGEWNGTRPGAPLRLSVNLSSREFGHRRVQSTVERALGDTHFSPRWLELELTEGGLMRNELETSETLRGLHDMGIGIAIDDFGTGYSSLGRLRNFPIDALKIDRSFVRDITSSAGDAAIVAAIITMAHGMGLRVTAEGVEAHDQRTLLTTQGCDEMQGFLFGHPVAPEQLVSSLLETESSVVLN</sequence>
<name>A0A538T990_UNCEI</name>
<dbReference type="InterPro" id="IPR001789">
    <property type="entry name" value="Sig_transdc_resp-reg_receiver"/>
</dbReference>
<evidence type="ECO:0000313" key="5">
    <source>
        <dbReference type="EMBL" id="TMQ60147.1"/>
    </source>
</evidence>
<feature type="domain" description="Response regulatory" evidence="2">
    <location>
        <begin position="2"/>
        <end position="119"/>
    </location>
</feature>
<dbReference type="Gene3D" id="3.20.20.450">
    <property type="entry name" value="EAL domain"/>
    <property type="match status" value="1"/>
</dbReference>
<dbReference type="PROSITE" id="PS50883">
    <property type="entry name" value="EAL"/>
    <property type="match status" value="1"/>
</dbReference>
<comment type="caution">
    <text evidence="5">The sequence shown here is derived from an EMBL/GenBank/DDBJ whole genome shotgun (WGS) entry which is preliminary data.</text>
</comment>
<dbReference type="CDD" id="cd01948">
    <property type="entry name" value="EAL"/>
    <property type="match status" value="1"/>
</dbReference>
<evidence type="ECO:0000259" key="4">
    <source>
        <dbReference type="PROSITE" id="PS50887"/>
    </source>
</evidence>
<dbReference type="InterPro" id="IPR052155">
    <property type="entry name" value="Biofilm_reg_signaling"/>
</dbReference>
<dbReference type="AlphaFoldDB" id="A0A538T990"/>
<evidence type="ECO:0000313" key="6">
    <source>
        <dbReference type="Proteomes" id="UP000317716"/>
    </source>
</evidence>
<feature type="domain" description="EAL" evidence="3">
    <location>
        <begin position="305"/>
        <end position="560"/>
    </location>
</feature>
<dbReference type="PANTHER" id="PTHR44757:SF2">
    <property type="entry name" value="BIOFILM ARCHITECTURE MAINTENANCE PROTEIN MBAA"/>
    <property type="match status" value="1"/>
</dbReference>
<dbReference type="InterPro" id="IPR011006">
    <property type="entry name" value="CheY-like_superfamily"/>
</dbReference>
<dbReference type="InterPro" id="IPR043128">
    <property type="entry name" value="Rev_trsase/Diguanyl_cyclase"/>
</dbReference>
<dbReference type="PANTHER" id="PTHR44757">
    <property type="entry name" value="DIGUANYLATE CYCLASE DGCP"/>
    <property type="match status" value="1"/>
</dbReference>
<dbReference type="InterPro" id="IPR001633">
    <property type="entry name" value="EAL_dom"/>
</dbReference>
<dbReference type="InterPro" id="IPR029787">
    <property type="entry name" value="Nucleotide_cyclase"/>
</dbReference>
<dbReference type="GO" id="GO:0000160">
    <property type="term" value="P:phosphorelay signal transduction system"/>
    <property type="evidence" value="ECO:0007669"/>
    <property type="project" value="InterPro"/>
</dbReference>
<accession>A0A538T990</accession>
<evidence type="ECO:0000259" key="3">
    <source>
        <dbReference type="PROSITE" id="PS50883"/>
    </source>
</evidence>
<dbReference type="CDD" id="cd00156">
    <property type="entry name" value="REC"/>
    <property type="match status" value="1"/>
</dbReference>
<dbReference type="FunFam" id="3.30.70.270:FF:000001">
    <property type="entry name" value="Diguanylate cyclase domain protein"/>
    <property type="match status" value="1"/>
</dbReference>
<dbReference type="SUPFAM" id="SSF52172">
    <property type="entry name" value="CheY-like"/>
    <property type="match status" value="1"/>
</dbReference>
<dbReference type="PROSITE" id="PS50887">
    <property type="entry name" value="GGDEF"/>
    <property type="match status" value="1"/>
</dbReference>
<keyword evidence="1" id="KW-0597">Phosphoprotein</keyword>
<reference evidence="5 6" key="1">
    <citation type="journal article" date="2019" name="Nat. Microbiol.">
        <title>Mediterranean grassland soil C-N compound turnover is dependent on rainfall and depth, and is mediated by genomically divergent microorganisms.</title>
        <authorList>
            <person name="Diamond S."/>
            <person name="Andeer P.F."/>
            <person name="Li Z."/>
            <person name="Crits-Christoph A."/>
            <person name="Burstein D."/>
            <person name="Anantharaman K."/>
            <person name="Lane K.R."/>
            <person name="Thomas B.C."/>
            <person name="Pan C."/>
            <person name="Northen T.R."/>
            <person name="Banfield J.F."/>
        </authorList>
    </citation>
    <scope>NUCLEOTIDE SEQUENCE [LARGE SCALE GENOMIC DNA]</scope>
    <source>
        <strain evidence="5">WS_2</strain>
    </source>
</reference>
<dbReference type="NCBIfam" id="TIGR00254">
    <property type="entry name" value="GGDEF"/>
    <property type="match status" value="1"/>
</dbReference>
<proteinExistence type="predicted"/>
<feature type="modified residue" description="4-aspartylphosphate" evidence="1">
    <location>
        <position position="54"/>
    </location>
</feature>
<dbReference type="PROSITE" id="PS50110">
    <property type="entry name" value="RESPONSE_REGULATORY"/>
    <property type="match status" value="1"/>
</dbReference>
<dbReference type="SMART" id="SM00448">
    <property type="entry name" value="REC"/>
    <property type="match status" value="1"/>
</dbReference>
<dbReference type="Pfam" id="PF00563">
    <property type="entry name" value="EAL"/>
    <property type="match status" value="1"/>
</dbReference>
<feature type="domain" description="GGDEF" evidence="4">
    <location>
        <begin position="163"/>
        <end position="296"/>
    </location>
</feature>
<dbReference type="SUPFAM" id="SSF141868">
    <property type="entry name" value="EAL domain-like"/>
    <property type="match status" value="1"/>
</dbReference>
<evidence type="ECO:0000256" key="1">
    <source>
        <dbReference type="PROSITE-ProRule" id="PRU00169"/>
    </source>
</evidence>
<dbReference type="InterPro" id="IPR035919">
    <property type="entry name" value="EAL_sf"/>
</dbReference>
<evidence type="ECO:0000259" key="2">
    <source>
        <dbReference type="PROSITE" id="PS50110"/>
    </source>
</evidence>
<dbReference type="CDD" id="cd01949">
    <property type="entry name" value="GGDEF"/>
    <property type="match status" value="1"/>
</dbReference>
<dbReference type="Pfam" id="PF00072">
    <property type="entry name" value="Response_reg"/>
    <property type="match status" value="1"/>
</dbReference>
<dbReference type="InterPro" id="IPR000160">
    <property type="entry name" value="GGDEF_dom"/>
</dbReference>
<gene>
    <name evidence="5" type="ORF">E6K72_00840</name>
</gene>
<dbReference type="SUPFAM" id="SSF55073">
    <property type="entry name" value="Nucleotide cyclase"/>
    <property type="match status" value="1"/>
</dbReference>
<dbReference type="SMART" id="SM00267">
    <property type="entry name" value="GGDEF"/>
    <property type="match status" value="1"/>
</dbReference>
<organism evidence="5 6">
    <name type="scientific">Eiseniibacteriota bacterium</name>
    <dbReference type="NCBI Taxonomy" id="2212470"/>
    <lineage>
        <taxon>Bacteria</taxon>
        <taxon>Candidatus Eiseniibacteriota</taxon>
    </lineage>
</organism>
<dbReference type="Proteomes" id="UP000317716">
    <property type="component" value="Unassembled WGS sequence"/>
</dbReference>
<dbReference type="EMBL" id="VBOS01000029">
    <property type="protein sequence ID" value="TMQ60147.1"/>
    <property type="molecule type" value="Genomic_DNA"/>
</dbReference>
<dbReference type="Pfam" id="PF00990">
    <property type="entry name" value="GGDEF"/>
    <property type="match status" value="1"/>
</dbReference>
<dbReference type="Gene3D" id="3.30.70.270">
    <property type="match status" value="1"/>
</dbReference>
<dbReference type="SMART" id="SM00052">
    <property type="entry name" value="EAL"/>
    <property type="match status" value="1"/>
</dbReference>
<protein>
    <submittedName>
        <fullName evidence="5">EAL domain-containing protein</fullName>
    </submittedName>
</protein>